<organism evidence="2 3">
    <name type="scientific">Klebsiella aerogenes</name>
    <name type="common">Enterobacter aerogenes</name>
    <dbReference type="NCBI Taxonomy" id="548"/>
    <lineage>
        <taxon>Bacteria</taxon>
        <taxon>Pseudomonadati</taxon>
        <taxon>Pseudomonadota</taxon>
        <taxon>Gammaproteobacteria</taxon>
        <taxon>Enterobacterales</taxon>
        <taxon>Enterobacteriaceae</taxon>
        <taxon>Klebsiella/Raoultella group</taxon>
        <taxon>Klebsiella</taxon>
    </lineage>
</organism>
<evidence type="ECO:0000256" key="1">
    <source>
        <dbReference type="SAM" id="Phobius"/>
    </source>
</evidence>
<feature type="transmembrane region" description="Helical" evidence="1">
    <location>
        <begin position="59"/>
        <end position="78"/>
    </location>
</feature>
<dbReference type="RefSeq" id="WP_182015694.1">
    <property type="nucleotide sequence ID" value="NZ_CP055905.1"/>
</dbReference>
<dbReference type="NCBIfam" id="TIGR03758">
    <property type="entry name" value="conj_TIGR03758"/>
    <property type="match status" value="1"/>
</dbReference>
<evidence type="ECO:0000313" key="3">
    <source>
        <dbReference type="Proteomes" id="UP000514462"/>
    </source>
</evidence>
<gene>
    <name evidence="2" type="ORF">HV331_25765</name>
</gene>
<dbReference type="Pfam" id="PF11660">
    <property type="entry name" value="DUF3262"/>
    <property type="match status" value="1"/>
</dbReference>
<name>A0AAP9U916_KLEAE</name>
<dbReference type="InterPro" id="IPR021676">
    <property type="entry name" value="DUF3262"/>
</dbReference>
<dbReference type="Proteomes" id="UP000514462">
    <property type="component" value="Plasmid pRHBSTW-00938_2"/>
</dbReference>
<keyword evidence="1" id="KW-0812">Transmembrane</keyword>
<geneLocation type="plasmid" evidence="3">
    <name>prhbstw-00938_2</name>
</geneLocation>
<reference evidence="3" key="1">
    <citation type="submission" date="2020-06" db="EMBL/GenBank/DDBJ databases">
        <title>REHAB project genomes.</title>
        <authorList>
            <person name="Shaw L.P."/>
        </authorList>
    </citation>
    <scope>NUCLEOTIDE SEQUENCE [LARGE SCALE GENOMIC DNA]</scope>
    <source>
        <strain evidence="3">RHBSTW-00938</strain>
        <plasmid evidence="3">prhbstw-00938_2</plasmid>
    </source>
</reference>
<keyword evidence="2" id="KW-0614">Plasmid</keyword>
<evidence type="ECO:0000313" key="2">
    <source>
        <dbReference type="EMBL" id="QMR42922.1"/>
    </source>
</evidence>
<protein>
    <submittedName>
        <fullName evidence="2">TIGR03758 family integrating conjugative element protein</fullName>
    </submittedName>
</protein>
<feature type="transmembrane region" description="Helical" evidence="1">
    <location>
        <begin position="23"/>
        <end position="47"/>
    </location>
</feature>
<sequence>MAMDAAQAQAFKTTSGGVDPGTLGFICEGILFAVLLVWAAWALLDVWNGWANQKVRSALVGRFIFKTLLLLVLSLWMFGS</sequence>
<keyword evidence="1" id="KW-1133">Transmembrane helix</keyword>
<keyword evidence="1" id="KW-0472">Membrane</keyword>
<accession>A0AAP9U916</accession>
<dbReference type="EMBL" id="CP055905">
    <property type="protein sequence ID" value="QMR42922.1"/>
    <property type="molecule type" value="Genomic_DNA"/>
</dbReference>
<proteinExistence type="predicted"/>
<dbReference type="AlphaFoldDB" id="A0AAP9U916"/>